<dbReference type="EMBL" id="JADCNM010000011">
    <property type="protein sequence ID" value="KAG0462608.1"/>
    <property type="molecule type" value="Genomic_DNA"/>
</dbReference>
<evidence type="ECO:0000313" key="2">
    <source>
        <dbReference type="Proteomes" id="UP000639772"/>
    </source>
</evidence>
<accession>A0A835UIF9</accession>
<name>A0A835UIF9_VANPL</name>
<comment type="caution">
    <text evidence="1">The sequence shown here is derived from an EMBL/GenBank/DDBJ whole genome shotgun (WGS) entry which is preliminary data.</text>
</comment>
<protein>
    <submittedName>
        <fullName evidence="1">Uncharacterized protein</fullName>
    </submittedName>
</protein>
<sequence length="105" mass="12496">MTLKTIIRTEIDSDQRRPVSNRRRVIHGKRGTGFSSRITIRLARFYRAMCPTSRPKPPLHVTPRRHITCRRPAIKKSRTPDRPNKRQPCQFYFHCFMFFYGHTGP</sequence>
<reference evidence="1 2" key="1">
    <citation type="journal article" date="2020" name="Nat. Food">
        <title>A phased Vanilla planifolia genome enables genetic improvement of flavour and production.</title>
        <authorList>
            <person name="Hasing T."/>
            <person name="Tang H."/>
            <person name="Brym M."/>
            <person name="Khazi F."/>
            <person name="Huang T."/>
            <person name="Chambers A.H."/>
        </authorList>
    </citation>
    <scope>NUCLEOTIDE SEQUENCE [LARGE SCALE GENOMIC DNA]</scope>
    <source>
        <tissue evidence="1">Leaf</tissue>
    </source>
</reference>
<dbReference type="AlphaFoldDB" id="A0A835UIF9"/>
<proteinExistence type="predicted"/>
<dbReference type="Proteomes" id="UP000639772">
    <property type="component" value="Chromosome 11"/>
</dbReference>
<gene>
    <name evidence="1" type="ORF">HPP92_021084</name>
</gene>
<evidence type="ECO:0000313" key="1">
    <source>
        <dbReference type="EMBL" id="KAG0462608.1"/>
    </source>
</evidence>
<organism evidence="1 2">
    <name type="scientific">Vanilla planifolia</name>
    <name type="common">Vanilla</name>
    <dbReference type="NCBI Taxonomy" id="51239"/>
    <lineage>
        <taxon>Eukaryota</taxon>
        <taxon>Viridiplantae</taxon>
        <taxon>Streptophyta</taxon>
        <taxon>Embryophyta</taxon>
        <taxon>Tracheophyta</taxon>
        <taxon>Spermatophyta</taxon>
        <taxon>Magnoliopsida</taxon>
        <taxon>Liliopsida</taxon>
        <taxon>Asparagales</taxon>
        <taxon>Orchidaceae</taxon>
        <taxon>Vanilloideae</taxon>
        <taxon>Vanilleae</taxon>
        <taxon>Vanilla</taxon>
    </lineage>
</organism>